<comment type="caution">
    <text evidence="3">The sequence shown here is derived from an EMBL/GenBank/DDBJ whole genome shotgun (WGS) entry which is preliminary data.</text>
</comment>
<accession>A0A556RW21</accession>
<dbReference type="Gene3D" id="3.40.50.1110">
    <property type="entry name" value="SGNH hydrolase"/>
    <property type="match status" value="1"/>
</dbReference>
<name>A0A556RW21_9GAMM</name>
<organism evidence="3 4">
    <name type="scientific">Gilliamella apicola</name>
    <dbReference type="NCBI Taxonomy" id="1196095"/>
    <lineage>
        <taxon>Bacteria</taxon>
        <taxon>Pseudomonadati</taxon>
        <taxon>Pseudomonadota</taxon>
        <taxon>Gammaproteobacteria</taxon>
        <taxon>Orbales</taxon>
        <taxon>Orbaceae</taxon>
        <taxon>Gilliamella</taxon>
    </lineage>
</organism>
<protein>
    <submittedName>
        <fullName evidence="3">Sialate O-acetylesterase</fullName>
    </submittedName>
</protein>
<keyword evidence="1" id="KW-0378">Hydrolase</keyword>
<dbReference type="InterPro" id="IPR005181">
    <property type="entry name" value="SASA"/>
</dbReference>
<evidence type="ECO:0000259" key="2">
    <source>
        <dbReference type="Pfam" id="PF03629"/>
    </source>
</evidence>
<proteinExistence type="predicted"/>
<reference evidence="3 4" key="1">
    <citation type="submission" date="2019-07" db="EMBL/GenBank/DDBJ databases">
        <title>Gilliamella genomes.</title>
        <authorList>
            <person name="Zheng H."/>
        </authorList>
    </citation>
    <scope>NUCLEOTIDE SEQUENCE [LARGE SCALE GENOMIC DNA]</scope>
    <source>
        <strain evidence="3 4">W8127</strain>
    </source>
</reference>
<dbReference type="AlphaFoldDB" id="A0A556RW21"/>
<evidence type="ECO:0000313" key="3">
    <source>
        <dbReference type="EMBL" id="TSJ93044.1"/>
    </source>
</evidence>
<dbReference type="RefSeq" id="WP_144093071.1">
    <property type="nucleotide sequence ID" value="NZ_JBHZLE010000023.1"/>
</dbReference>
<dbReference type="EMBL" id="VMHM01000018">
    <property type="protein sequence ID" value="TSJ93044.1"/>
    <property type="molecule type" value="Genomic_DNA"/>
</dbReference>
<dbReference type="GO" id="GO:0016788">
    <property type="term" value="F:hydrolase activity, acting on ester bonds"/>
    <property type="evidence" value="ECO:0007669"/>
    <property type="project" value="UniProtKB-ARBA"/>
</dbReference>
<sequence length="486" mass="54804">MVNLNDSLDDLLNPEKLIPENFYNSKDSNNYALKIDKENYAQFVNKTTFSFNNIQNDGFTIADEQGNVSFKIDKDGNTEFNIDRLFAAKLRTLIYPIDSGLADINHIIAYGQSLAEGSNSVPLLTKTSFSEYAKMFNHGIRTRYAVYNKYQSLVNHIESQNEVNYESPSAGTADMFIREIKLGNFKNKVILSSNCAHGGMSIFNLSKGSNDYNNIINDVENGKRIADEQGKSYRLIAITYTQGEADYKCGVNSYKAALRKLRADLIEKIENITGDDYSNLPFITYQISSSFNAYGGAAPYPDVALAQLELALEQDSGFYLATPIYQLKYQDIWHIDGPSSKLLGAYYGYVLNKIMSGEDWRPLHPISHTISGNVLNLKFNKTGLTFAWPENLSRNKYLKNRGFSIKNSSGEDIIQNVELLNNSNNCNTLKITCKESPANLLINYGFSNIDGRNAGELRDNNNVVYSIDGKDYYLYSWCVIFQYYLG</sequence>
<feature type="domain" description="Sialate O-acetylesterase" evidence="2">
    <location>
        <begin position="142"/>
        <end position="347"/>
    </location>
</feature>
<dbReference type="InterPro" id="IPR036514">
    <property type="entry name" value="SGNH_hydro_sf"/>
</dbReference>
<evidence type="ECO:0000256" key="1">
    <source>
        <dbReference type="ARBA" id="ARBA00022801"/>
    </source>
</evidence>
<gene>
    <name evidence="3" type="ORF">FPQ15_12375</name>
</gene>
<dbReference type="Proteomes" id="UP000319483">
    <property type="component" value="Unassembled WGS sequence"/>
</dbReference>
<dbReference type="Pfam" id="PF03629">
    <property type="entry name" value="SASA"/>
    <property type="match status" value="1"/>
</dbReference>
<dbReference type="SUPFAM" id="SSF52266">
    <property type="entry name" value="SGNH hydrolase"/>
    <property type="match status" value="1"/>
</dbReference>
<evidence type="ECO:0000313" key="4">
    <source>
        <dbReference type="Proteomes" id="UP000319483"/>
    </source>
</evidence>